<evidence type="ECO:0000256" key="3">
    <source>
        <dbReference type="ARBA" id="ARBA00023274"/>
    </source>
</evidence>
<feature type="domain" description="Small ribosomal subunit protein uS7" evidence="5">
    <location>
        <begin position="172"/>
        <end position="369"/>
    </location>
</feature>
<feature type="compositionally biased region" description="Polar residues" evidence="4">
    <location>
        <begin position="71"/>
        <end position="83"/>
    </location>
</feature>
<evidence type="ECO:0000256" key="4">
    <source>
        <dbReference type="SAM" id="MobiDB-lite"/>
    </source>
</evidence>
<dbReference type="Pfam" id="PF00177">
    <property type="entry name" value="Ribosomal_S7"/>
    <property type="match status" value="1"/>
</dbReference>
<evidence type="ECO:0000259" key="5">
    <source>
        <dbReference type="Pfam" id="PF00177"/>
    </source>
</evidence>
<comment type="similarity">
    <text evidence="1">Belongs to the universal ribosomal protein uS7 family.</text>
</comment>
<proteinExistence type="inferred from homology"/>
<feature type="region of interest" description="Disordered" evidence="4">
    <location>
        <begin position="227"/>
        <end position="268"/>
    </location>
</feature>
<feature type="compositionally biased region" description="Polar residues" evidence="4">
    <location>
        <begin position="227"/>
        <end position="239"/>
    </location>
</feature>
<accession>A0AAN7T1P2</accession>
<dbReference type="SUPFAM" id="SSF47973">
    <property type="entry name" value="Ribosomal protein S7"/>
    <property type="match status" value="1"/>
</dbReference>
<feature type="region of interest" description="Disordered" evidence="4">
    <location>
        <begin position="25"/>
        <end position="134"/>
    </location>
</feature>
<keyword evidence="7" id="KW-1185">Reference proteome</keyword>
<dbReference type="GO" id="GO:0005840">
    <property type="term" value="C:ribosome"/>
    <property type="evidence" value="ECO:0007669"/>
    <property type="project" value="UniProtKB-KW"/>
</dbReference>
<protein>
    <recommendedName>
        <fullName evidence="5">Small ribosomal subunit protein uS7 domain-containing protein</fullName>
    </recommendedName>
</protein>
<organism evidence="6 7">
    <name type="scientific">Lithohypha guttulata</name>
    <dbReference type="NCBI Taxonomy" id="1690604"/>
    <lineage>
        <taxon>Eukaryota</taxon>
        <taxon>Fungi</taxon>
        <taxon>Dikarya</taxon>
        <taxon>Ascomycota</taxon>
        <taxon>Pezizomycotina</taxon>
        <taxon>Eurotiomycetes</taxon>
        <taxon>Chaetothyriomycetidae</taxon>
        <taxon>Chaetothyriales</taxon>
        <taxon>Trichomeriaceae</taxon>
        <taxon>Lithohypha</taxon>
    </lineage>
</organism>
<evidence type="ECO:0000256" key="2">
    <source>
        <dbReference type="ARBA" id="ARBA00022980"/>
    </source>
</evidence>
<keyword evidence="3" id="KW-0687">Ribonucleoprotein</keyword>
<evidence type="ECO:0000256" key="1">
    <source>
        <dbReference type="ARBA" id="ARBA00007151"/>
    </source>
</evidence>
<dbReference type="GO" id="GO:1990904">
    <property type="term" value="C:ribonucleoprotein complex"/>
    <property type="evidence" value="ECO:0007669"/>
    <property type="project" value="UniProtKB-KW"/>
</dbReference>
<comment type="caution">
    <text evidence="6">The sequence shown here is derived from an EMBL/GenBank/DDBJ whole genome shotgun (WGS) entry which is preliminary data.</text>
</comment>
<keyword evidence="2" id="KW-0689">Ribosomal protein</keyword>
<name>A0AAN7T1P2_9EURO</name>
<dbReference type="PANTHER" id="PTHR11205">
    <property type="entry name" value="RIBOSOMAL PROTEIN S7"/>
    <property type="match status" value="1"/>
</dbReference>
<dbReference type="InterPro" id="IPR023798">
    <property type="entry name" value="Ribosomal_uS7_dom"/>
</dbReference>
<dbReference type="GO" id="GO:0006412">
    <property type="term" value="P:translation"/>
    <property type="evidence" value="ECO:0007669"/>
    <property type="project" value="InterPro"/>
</dbReference>
<dbReference type="EMBL" id="JAVRRJ010000003">
    <property type="protein sequence ID" value="KAK5086449.1"/>
    <property type="molecule type" value="Genomic_DNA"/>
</dbReference>
<sequence>MVSHRTLVRPVREIAYRIRPQISKPQLAPITQRRFASDEQKTSPLPDGEHGANESQLPHVTEEQAAMDKSMGNTPPDISQGTPVQEMLSRDKDAQKNAPQVLKQEMKDGQQKRSYSTSARRPAAELQTTQQPESQIIANGMVRGMDYPDAGPGHKFPLPDINSISRLDHLKRRYDPVVEQVTKSLMKDGKLSVAQKNMSEILTFLQTAPAPQPNPAFPQRTLQLSDTGSTQRLQPTHPTQGYRPAPSPLAPPSSVNDTTGLSPTRIPRSALPLHPVEYLTTLIDSVSPLVKIRQQKGLAGGGQSLPIPVPLGVRQRRRTAIQWILNAADGRREIRLSERVAKELLRVADGTSSVWERRAMVHRLGVASRSNVTNMMRRKRGARTPVV</sequence>
<dbReference type="InterPro" id="IPR036823">
    <property type="entry name" value="Ribosomal_uS7_dom_sf"/>
</dbReference>
<dbReference type="Gene3D" id="1.10.455.10">
    <property type="entry name" value="Ribosomal protein S7 domain"/>
    <property type="match status" value="1"/>
</dbReference>
<dbReference type="InterPro" id="IPR000235">
    <property type="entry name" value="Ribosomal_uS7"/>
</dbReference>
<gene>
    <name evidence="6" type="ORF">LTR05_003617</name>
</gene>
<feature type="compositionally biased region" description="Basic and acidic residues" evidence="4">
    <location>
        <begin position="35"/>
        <end position="52"/>
    </location>
</feature>
<dbReference type="AlphaFoldDB" id="A0AAN7T1P2"/>
<evidence type="ECO:0000313" key="6">
    <source>
        <dbReference type="EMBL" id="KAK5086449.1"/>
    </source>
</evidence>
<dbReference type="Proteomes" id="UP001309876">
    <property type="component" value="Unassembled WGS sequence"/>
</dbReference>
<reference evidence="6 7" key="1">
    <citation type="submission" date="2023-08" db="EMBL/GenBank/DDBJ databases">
        <title>Black Yeasts Isolated from many extreme environments.</title>
        <authorList>
            <person name="Coleine C."/>
            <person name="Stajich J.E."/>
            <person name="Selbmann L."/>
        </authorList>
    </citation>
    <scope>NUCLEOTIDE SEQUENCE [LARGE SCALE GENOMIC DNA]</scope>
    <source>
        <strain evidence="6 7">CCFEE 5910</strain>
    </source>
</reference>
<evidence type="ECO:0000313" key="7">
    <source>
        <dbReference type="Proteomes" id="UP001309876"/>
    </source>
</evidence>